<dbReference type="EMBL" id="JBHTCP010000004">
    <property type="protein sequence ID" value="MFC7370517.1"/>
    <property type="molecule type" value="Genomic_DNA"/>
</dbReference>
<dbReference type="InterPro" id="IPR045186">
    <property type="entry name" value="Indole-3-glycerol_P_synth"/>
</dbReference>
<keyword evidence="3 8" id="KW-0028">Amino-acid biosynthesis</keyword>
<evidence type="ECO:0000259" key="9">
    <source>
        <dbReference type="Pfam" id="PF00218"/>
    </source>
</evidence>
<dbReference type="InterPro" id="IPR011060">
    <property type="entry name" value="RibuloseP-bd_barrel"/>
</dbReference>
<comment type="caution">
    <text evidence="10">The sequence shown here is derived from an EMBL/GenBank/DDBJ whole genome shotgun (WGS) entry which is preliminary data.</text>
</comment>
<evidence type="ECO:0000313" key="10">
    <source>
        <dbReference type="EMBL" id="MFC7370517.1"/>
    </source>
</evidence>
<evidence type="ECO:0000256" key="3">
    <source>
        <dbReference type="ARBA" id="ARBA00022605"/>
    </source>
</evidence>
<evidence type="ECO:0000256" key="2">
    <source>
        <dbReference type="ARBA" id="ARBA00004696"/>
    </source>
</evidence>
<keyword evidence="6 8" id="KW-0057">Aromatic amino acid biosynthesis</keyword>
<evidence type="ECO:0000256" key="1">
    <source>
        <dbReference type="ARBA" id="ARBA00001633"/>
    </source>
</evidence>
<dbReference type="Gene3D" id="3.20.20.70">
    <property type="entry name" value="Aldolase class I"/>
    <property type="match status" value="1"/>
</dbReference>
<comment type="catalytic activity">
    <reaction evidence="1 8">
        <text>1-(2-carboxyphenylamino)-1-deoxy-D-ribulose 5-phosphate + H(+) = (1S,2R)-1-C-(indol-3-yl)glycerol 3-phosphate + CO2 + H2O</text>
        <dbReference type="Rhea" id="RHEA:23476"/>
        <dbReference type="ChEBI" id="CHEBI:15377"/>
        <dbReference type="ChEBI" id="CHEBI:15378"/>
        <dbReference type="ChEBI" id="CHEBI:16526"/>
        <dbReference type="ChEBI" id="CHEBI:58613"/>
        <dbReference type="ChEBI" id="CHEBI:58866"/>
        <dbReference type="EC" id="4.1.1.48"/>
    </reaction>
</comment>
<feature type="domain" description="Indole-3-glycerol phosphate synthase" evidence="9">
    <location>
        <begin position="4"/>
        <end position="251"/>
    </location>
</feature>
<organism evidence="10 11">
    <name type="scientific">Fictibacillus iocasae</name>
    <dbReference type="NCBI Taxonomy" id="2715437"/>
    <lineage>
        <taxon>Bacteria</taxon>
        <taxon>Bacillati</taxon>
        <taxon>Bacillota</taxon>
        <taxon>Bacilli</taxon>
        <taxon>Bacillales</taxon>
        <taxon>Fictibacillaceae</taxon>
        <taxon>Fictibacillus</taxon>
    </lineage>
</organism>
<keyword evidence="7 8" id="KW-0456">Lyase</keyword>
<evidence type="ECO:0000256" key="7">
    <source>
        <dbReference type="ARBA" id="ARBA00023239"/>
    </source>
</evidence>
<keyword evidence="11" id="KW-1185">Reference proteome</keyword>
<evidence type="ECO:0000256" key="5">
    <source>
        <dbReference type="ARBA" id="ARBA00022822"/>
    </source>
</evidence>
<name>A0ABW2NIL7_9BACL</name>
<comment type="pathway">
    <text evidence="2 8">Amino-acid biosynthesis; L-tryptophan biosynthesis; L-tryptophan from chorismate: step 4/5.</text>
</comment>
<dbReference type="GO" id="GO:0004425">
    <property type="term" value="F:indole-3-glycerol-phosphate synthase activity"/>
    <property type="evidence" value="ECO:0007669"/>
    <property type="project" value="UniProtKB-EC"/>
</dbReference>
<dbReference type="InterPro" id="IPR013798">
    <property type="entry name" value="Indole-3-glycerol_P_synth_dom"/>
</dbReference>
<dbReference type="CDD" id="cd00331">
    <property type="entry name" value="IGPS"/>
    <property type="match status" value="1"/>
</dbReference>
<keyword evidence="5 8" id="KW-0822">Tryptophan biosynthesis</keyword>
<dbReference type="PANTHER" id="PTHR22854:SF2">
    <property type="entry name" value="INDOLE-3-GLYCEROL-PHOSPHATE SYNTHASE"/>
    <property type="match status" value="1"/>
</dbReference>
<dbReference type="Pfam" id="PF00218">
    <property type="entry name" value="IGPS"/>
    <property type="match status" value="1"/>
</dbReference>
<dbReference type="HAMAP" id="MF_00134_B">
    <property type="entry name" value="IGPS_B"/>
    <property type="match status" value="1"/>
</dbReference>
<dbReference type="PANTHER" id="PTHR22854">
    <property type="entry name" value="TRYPTOPHAN BIOSYNTHESIS PROTEIN"/>
    <property type="match status" value="1"/>
</dbReference>
<dbReference type="SUPFAM" id="SSF51366">
    <property type="entry name" value="Ribulose-phoshate binding barrel"/>
    <property type="match status" value="1"/>
</dbReference>
<comment type="similarity">
    <text evidence="8">Belongs to the TrpC family.</text>
</comment>
<reference evidence="11" key="1">
    <citation type="journal article" date="2019" name="Int. J. Syst. Evol. Microbiol.">
        <title>The Global Catalogue of Microorganisms (GCM) 10K type strain sequencing project: providing services to taxonomists for standard genome sequencing and annotation.</title>
        <authorList>
            <consortium name="The Broad Institute Genomics Platform"/>
            <consortium name="The Broad Institute Genome Sequencing Center for Infectious Disease"/>
            <person name="Wu L."/>
            <person name="Ma J."/>
        </authorList>
    </citation>
    <scope>NUCLEOTIDE SEQUENCE [LARGE SCALE GENOMIC DNA]</scope>
    <source>
        <strain evidence="11">NBRC 106396</strain>
    </source>
</reference>
<keyword evidence="4 8" id="KW-0210">Decarboxylase</keyword>
<dbReference type="InterPro" id="IPR013785">
    <property type="entry name" value="Aldolase_TIM"/>
</dbReference>
<gene>
    <name evidence="8 10" type="primary">trpC</name>
    <name evidence="10" type="ORF">ACFQPF_02375</name>
</gene>
<proteinExistence type="inferred from homology"/>
<accession>A0ABW2NIL7</accession>
<evidence type="ECO:0000256" key="6">
    <source>
        <dbReference type="ARBA" id="ARBA00023141"/>
    </source>
</evidence>
<dbReference type="InterPro" id="IPR001468">
    <property type="entry name" value="Indole-3-GlycerolPSynthase_CS"/>
</dbReference>
<sequence length="255" mass="28534">MLLTEILKRKNDEIEALKRKDRHATNETKRRGFAAALRNNSSSPALIAEVKKASPSKGIIRQNFDPVQIAKDYEKSGAACLSVLTDEQFFQGSLNYLKEIRKFTSIPLLRKDFIIDEAQIEESLHYGADAILLIAAAMPASRLRCLHERAERAGLDVLVEVHSAQELKTITAELSPTLIGINNRNLNTFHTDLNTTFELRPLIPPDSIIVSESGIRSFEDVQKLQSAGIDAMLVGETLMRSPDVCEAVRRLYGRY</sequence>
<dbReference type="EC" id="4.1.1.48" evidence="8"/>
<dbReference type="PROSITE" id="PS00614">
    <property type="entry name" value="IGPS"/>
    <property type="match status" value="1"/>
</dbReference>
<dbReference type="Proteomes" id="UP001596549">
    <property type="component" value="Unassembled WGS sequence"/>
</dbReference>
<dbReference type="NCBIfam" id="NF001377">
    <property type="entry name" value="PRK00278.2-4"/>
    <property type="match status" value="1"/>
</dbReference>
<evidence type="ECO:0000256" key="4">
    <source>
        <dbReference type="ARBA" id="ARBA00022793"/>
    </source>
</evidence>
<dbReference type="RefSeq" id="WP_379745968.1">
    <property type="nucleotide sequence ID" value="NZ_JBHTCP010000004.1"/>
</dbReference>
<evidence type="ECO:0000256" key="8">
    <source>
        <dbReference type="HAMAP-Rule" id="MF_00134"/>
    </source>
</evidence>
<evidence type="ECO:0000313" key="11">
    <source>
        <dbReference type="Proteomes" id="UP001596549"/>
    </source>
</evidence>
<protein>
    <recommendedName>
        <fullName evidence="8">Indole-3-glycerol phosphate synthase</fullName>
        <shortName evidence="8">IGPS</shortName>
        <ecNumber evidence="8">4.1.1.48</ecNumber>
    </recommendedName>
</protein>